<dbReference type="Proteomes" id="UP000016412">
    <property type="component" value="Unassembled WGS sequence"/>
</dbReference>
<feature type="repeat" description="WD" evidence="3">
    <location>
        <begin position="29"/>
        <end position="60"/>
    </location>
</feature>
<dbReference type="InterPro" id="IPR015943">
    <property type="entry name" value="WD40/YVTN_repeat-like_dom_sf"/>
</dbReference>
<evidence type="ECO:0000313" key="7">
    <source>
        <dbReference type="Proteomes" id="UP000016412"/>
    </source>
</evidence>
<evidence type="ECO:0000313" key="6">
    <source>
        <dbReference type="EMBL" id="ERK04973.1"/>
    </source>
</evidence>
<organism evidence="5 7">
    <name type="scientific">Treponema socranskii subsp. socranskii VPI DR56BR1116 = ATCC 35536</name>
    <dbReference type="NCBI Taxonomy" id="1125725"/>
    <lineage>
        <taxon>Bacteria</taxon>
        <taxon>Pseudomonadati</taxon>
        <taxon>Spirochaetota</taxon>
        <taxon>Spirochaetia</taxon>
        <taxon>Spirochaetales</taxon>
        <taxon>Treponemataceae</taxon>
        <taxon>Treponema</taxon>
    </lineage>
</organism>
<dbReference type="STRING" id="1125725.HMPREF1325_1607"/>
<feature type="signal peptide" evidence="4">
    <location>
        <begin position="1"/>
        <end position="18"/>
    </location>
</feature>
<protein>
    <submittedName>
        <fullName evidence="5">WD domain, G-beta repeat protein</fullName>
    </submittedName>
</protein>
<sequence length="632" mass="68704">MNILLKNTVFFAAAFVSALPLVSQTRVSNQKHEGEVRAISASRDGSAFFTAGDDGFLIKWTGDDQGKHYQISDMSVKLCALAPDGKTIAAYETDGGLVNRVSVWDFDTLKRKYARRFSDAVTSLSFSAKGTYVIVGTASVEGAIFLRASDGSVADVLKDSTGIVSYAATSASEKTLCTYSPVGFISYYNMLDGKLKRRLSCEANLSDIASFDNDMFLAGTKNDTVYAVSALSGKTTASVSARDPVLITGADDKDLYYIASSASRTYALSMLENRGDKTFSSPRILKNFKSLPNGEAIRAGAKAGDEIALASSGGNVFRTTTSSDTALLSLSPITDDAYETISDAASAKDGFYFLTRDAFYASSYDTGTVDKRTSNDAHTNMSVCEGGVILWSRGTRRPVEYFDFTENKTFRLFTPESAVQSVRAFGNVILEMESNAVIRAYYRDTGEIEELYAGTGLQDALISGDTLYVAKSSATNPPSALLSVDMRTKEIVPLKIAADVVYALSTSDEELYGIALQSDDEQKTTNLFSYTPALSKTTMLLKLNDEDTGAFTYFYNGHVFTDIGSEKLYSYDLSRKKSVAYGRSASLPVKAVQNGERIAVLNRDGSISWYDTGKTDVLADWYLSKDGTWYEF</sequence>
<name>U1GT73_TRESO</name>
<gene>
    <name evidence="6" type="ORF">HMPREF0860_0635</name>
    <name evidence="5" type="ORF">HMPREF1325_1607</name>
</gene>
<evidence type="ECO:0000256" key="3">
    <source>
        <dbReference type="PROSITE-ProRule" id="PRU00221"/>
    </source>
</evidence>
<dbReference type="eggNOG" id="ENOG5034689">
    <property type="taxonomic scope" value="Bacteria"/>
</dbReference>
<dbReference type="SUPFAM" id="SSF69322">
    <property type="entry name" value="Tricorn protease domain 2"/>
    <property type="match status" value="2"/>
</dbReference>
<keyword evidence="1 3" id="KW-0853">WD repeat</keyword>
<evidence type="ECO:0000256" key="1">
    <source>
        <dbReference type="ARBA" id="ARBA00022574"/>
    </source>
</evidence>
<dbReference type="Gene3D" id="2.130.10.10">
    <property type="entry name" value="YVTN repeat-like/Quinoprotein amine dehydrogenase"/>
    <property type="match status" value="2"/>
</dbReference>
<feature type="chain" id="PRO_5004612762" evidence="4">
    <location>
        <begin position="19"/>
        <end position="632"/>
    </location>
</feature>
<keyword evidence="4" id="KW-0732">Signal</keyword>
<dbReference type="PANTHER" id="PTHR13720">
    <property type="entry name" value="WD-40 REPEAT PROTEIN"/>
    <property type="match status" value="1"/>
</dbReference>
<dbReference type="InterPro" id="IPR001680">
    <property type="entry name" value="WD40_rpt"/>
</dbReference>
<comment type="caution">
    <text evidence="5">The sequence shown here is derived from an EMBL/GenBank/DDBJ whole genome shotgun (WGS) entry which is preliminary data.</text>
</comment>
<evidence type="ECO:0000256" key="2">
    <source>
        <dbReference type="ARBA" id="ARBA00022737"/>
    </source>
</evidence>
<proteinExistence type="predicted"/>
<dbReference type="RefSeq" id="WP_021329971.1">
    <property type="nucleotide sequence ID" value="NZ_AUZJ01000017.1"/>
</dbReference>
<dbReference type="AlphaFoldDB" id="U1GT73"/>
<reference evidence="7 8" key="1">
    <citation type="submission" date="2013-08" db="EMBL/GenBank/DDBJ databases">
        <authorList>
            <person name="Durkin A.S."/>
            <person name="Haft D.R."/>
            <person name="McCorrison J."/>
            <person name="Torralba M."/>
            <person name="Gillis M."/>
            <person name="Haft D.H."/>
            <person name="Methe B."/>
            <person name="Sutton G."/>
            <person name="Nelson K.E."/>
        </authorList>
    </citation>
    <scope>NUCLEOTIDE SEQUENCE [LARGE SCALE GENOMIC DNA]</scope>
    <source>
        <strain evidence="6 8">ATCC 35536</strain>
        <strain evidence="5 7">VPI DR56BR1116</strain>
    </source>
</reference>
<evidence type="ECO:0000313" key="8">
    <source>
        <dbReference type="Proteomes" id="UP000016646"/>
    </source>
</evidence>
<dbReference type="EMBL" id="AUZJ01000017">
    <property type="protein sequence ID" value="ERF61130.1"/>
    <property type="molecule type" value="Genomic_DNA"/>
</dbReference>
<dbReference type="OrthoDB" id="354107at2"/>
<dbReference type="InterPro" id="IPR050630">
    <property type="entry name" value="WD_repeat_EMAP"/>
</dbReference>
<dbReference type="PROSITE" id="PS50082">
    <property type="entry name" value="WD_REPEATS_2"/>
    <property type="match status" value="1"/>
</dbReference>
<keyword evidence="2" id="KW-0677">Repeat</keyword>
<keyword evidence="8" id="KW-1185">Reference proteome</keyword>
<evidence type="ECO:0000313" key="5">
    <source>
        <dbReference type="EMBL" id="ERF61130.1"/>
    </source>
</evidence>
<evidence type="ECO:0000256" key="4">
    <source>
        <dbReference type="SAM" id="SignalP"/>
    </source>
</evidence>
<accession>U1GT73</accession>
<dbReference type="EMBL" id="AVQI01000006">
    <property type="protein sequence ID" value="ERK04973.1"/>
    <property type="molecule type" value="Genomic_DNA"/>
</dbReference>
<dbReference type="PATRIC" id="fig|1125725.3.peg.891"/>
<dbReference type="Proteomes" id="UP000016646">
    <property type="component" value="Unassembled WGS sequence"/>
</dbReference>
<dbReference type="PANTHER" id="PTHR13720:SF33">
    <property type="entry name" value="HELP DOMAIN-CONTAINING PROTEIN"/>
    <property type="match status" value="1"/>
</dbReference>
<dbReference type="Pfam" id="PF00400">
    <property type="entry name" value="WD40"/>
    <property type="match status" value="1"/>
</dbReference>